<feature type="domain" description="Lipocalin-like" evidence="1">
    <location>
        <begin position="30"/>
        <end position="163"/>
    </location>
</feature>
<name>A0A3G6TK85_9FLAO</name>
<accession>A0A3G6TK85</accession>
<evidence type="ECO:0000313" key="3">
    <source>
        <dbReference type="Proteomes" id="UP000271193"/>
    </source>
</evidence>
<proteinExistence type="predicted"/>
<keyword evidence="3" id="KW-1185">Reference proteome</keyword>
<dbReference type="KEGG" id="cben:EG339_22045"/>
<dbReference type="RefSeq" id="WP_123872100.1">
    <property type="nucleotide sequence ID" value="NZ_CP033931.1"/>
</dbReference>
<dbReference type="AlphaFoldDB" id="A0A3G6TK85"/>
<evidence type="ECO:0000259" key="1">
    <source>
        <dbReference type="Pfam" id="PF13924"/>
    </source>
</evidence>
<evidence type="ECO:0000313" key="2">
    <source>
        <dbReference type="EMBL" id="AZB27076.1"/>
    </source>
</evidence>
<organism evidence="2 3">
    <name type="scientific">Chryseobacterium bernardetii</name>
    <dbReference type="NCBI Taxonomy" id="1241978"/>
    <lineage>
        <taxon>Bacteria</taxon>
        <taxon>Pseudomonadati</taxon>
        <taxon>Bacteroidota</taxon>
        <taxon>Flavobacteriia</taxon>
        <taxon>Flavobacteriales</taxon>
        <taxon>Weeksellaceae</taxon>
        <taxon>Chryseobacterium group</taxon>
        <taxon>Chryseobacterium</taxon>
    </lineage>
</organism>
<dbReference type="Pfam" id="PF13924">
    <property type="entry name" value="Lipocalin_5"/>
    <property type="match status" value="1"/>
</dbReference>
<protein>
    <recommendedName>
        <fullName evidence="1">Lipocalin-like domain-containing protein</fullName>
    </recommendedName>
</protein>
<dbReference type="EMBL" id="CP033932">
    <property type="protein sequence ID" value="AZB27076.1"/>
    <property type="molecule type" value="Genomic_DNA"/>
</dbReference>
<dbReference type="OrthoDB" id="118834at2"/>
<sequence>MKNLIYILFILFFSVTYGQKPTIQIQNQLIGVWTLVLVENINEAGSKTKPYGDHPVGNLIFTDTNYAIQILKANRPKIVANDKDKATPEEYKALVQGNNSHFGTYILDQDKKKITFNIKHAFYPNWEGTQQIRSYLLDHDTLTYRVTNTTNGGSISAIVKWKKYK</sequence>
<dbReference type="GeneID" id="99067485"/>
<dbReference type="InterPro" id="IPR024311">
    <property type="entry name" value="Lipocalin-like"/>
</dbReference>
<reference evidence="3" key="1">
    <citation type="submission" date="2018-11" db="EMBL/GenBank/DDBJ databases">
        <title>Proposal to divide the Flavobacteriaceae and reorganize its genera based on Amino Acid Identity values calculated from whole genome sequences.</title>
        <authorList>
            <person name="Nicholson A.C."/>
            <person name="Gulvik C.A."/>
            <person name="Whitney A.M."/>
            <person name="Humrighouse B.W."/>
            <person name="Bell M."/>
            <person name="Holmes B."/>
            <person name="Steigerwalt A.G."/>
            <person name="Villarma A."/>
            <person name="Sheth M."/>
            <person name="Batra D."/>
            <person name="Pryor J."/>
            <person name="Bernardet J.-F."/>
            <person name="Hugo C."/>
            <person name="Kampfer P."/>
            <person name="Newman J."/>
            <person name="McQuiston J.R."/>
        </authorList>
    </citation>
    <scope>NUCLEOTIDE SEQUENCE [LARGE SCALE GENOMIC DNA]</scope>
    <source>
        <strain evidence="3">G0229</strain>
    </source>
</reference>
<gene>
    <name evidence="2" type="ORF">EG339_22045</name>
</gene>
<dbReference type="Proteomes" id="UP000271193">
    <property type="component" value="Chromosome"/>
</dbReference>